<dbReference type="Pfam" id="PF03595">
    <property type="entry name" value="SLAC1"/>
    <property type="match status" value="1"/>
</dbReference>
<comment type="subcellular location">
    <subcellularLocation>
        <location evidence="1">Membrane</location>
        <topology evidence="1">Multi-pass membrane protein</topology>
    </subcellularLocation>
</comment>
<feature type="transmembrane region" description="Helical" evidence="5">
    <location>
        <begin position="106"/>
        <end position="125"/>
    </location>
</feature>
<evidence type="ECO:0000256" key="3">
    <source>
        <dbReference type="ARBA" id="ARBA00022989"/>
    </source>
</evidence>
<reference evidence="6 7" key="1">
    <citation type="submission" date="2022-10" db="EMBL/GenBank/DDBJ databases">
        <title>The complete genomes of actinobacterial strains from the NBC collection.</title>
        <authorList>
            <person name="Joergensen T.S."/>
            <person name="Alvarez Arevalo M."/>
            <person name="Sterndorff E.B."/>
            <person name="Faurdal D."/>
            <person name="Vuksanovic O."/>
            <person name="Mourched A.-S."/>
            <person name="Charusanti P."/>
            <person name="Shaw S."/>
            <person name="Blin K."/>
            <person name="Weber T."/>
        </authorList>
    </citation>
    <scope>NUCLEOTIDE SEQUENCE [LARGE SCALE GENOMIC DNA]</scope>
    <source>
        <strain evidence="6 7">NBC_00206</strain>
    </source>
</reference>
<feature type="transmembrane region" description="Helical" evidence="5">
    <location>
        <begin position="236"/>
        <end position="256"/>
    </location>
</feature>
<dbReference type="CDD" id="cd09319">
    <property type="entry name" value="TDT_like_1"/>
    <property type="match status" value="1"/>
</dbReference>
<dbReference type="InterPro" id="IPR038665">
    <property type="entry name" value="Voltage-dep_anion_channel_sf"/>
</dbReference>
<evidence type="ECO:0000256" key="1">
    <source>
        <dbReference type="ARBA" id="ARBA00004141"/>
    </source>
</evidence>
<dbReference type="RefSeq" id="WP_406258354.1">
    <property type="nucleotide sequence ID" value="NZ_CP108125.1"/>
</dbReference>
<sequence>MPAATPASASPLPLWWSRRPPAAGASVMATGIISVALHETGYAPLSRIALVLACVAWLALACDFLARLLWHRSEWLREAVTPASLGVVAATAVLGTRFALAGRQVLAEALLALAFVLWPGLLYVVVRHWRPGMPGSVFLGCVATQGLAVLAATLAATAGAPWLAHAALVLFWLGLLLYAVALTRFDRREVVRGAGDHWVAGGALAISALAGARLLAADSRSLYLWNEDDFDVLRTVTYALVALDAAWYVVMLVGEIARPRLRYDVRRWATLFTMGMSAAAMLSVAATLDVPWLEVPGEVLMWISVAVWLAVAAGAVRSHLAAGPPAGVRSRGRR</sequence>
<evidence type="ECO:0000256" key="5">
    <source>
        <dbReference type="SAM" id="Phobius"/>
    </source>
</evidence>
<dbReference type="InterPro" id="IPR004695">
    <property type="entry name" value="SLAC1/Mae1/Ssu1/TehA"/>
</dbReference>
<evidence type="ECO:0000313" key="7">
    <source>
        <dbReference type="Proteomes" id="UP001622690"/>
    </source>
</evidence>
<feature type="transmembrane region" description="Helical" evidence="5">
    <location>
        <begin position="197"/>
        <end position="216"/>
    </location>
</feature>
<accession>A0ABZ1IWR5</accession>
<dbReference type="EMBL" id="CP108125">
    <property type="protein sequence ID" value="WTO84730.1"/>
    <property type="molecule type" value="Genomic_DNA"/>
</dbReference>
<evidence type="ECO:0000313" key="6">
    <source>
        <dbReference type="EMBL" id="WTO84730.1"/>
    </source>
</evidence>
<organism evidence="6 7">
    <name type="scientific">Streptomyces nigra</name>
    <dbReference type="NCBI Taxonomy" id="1827580"/>
    <lineage>
        <taxon>Bacteria</taxon>
        <taxon>Bacillati</taxon>
        <taxon>Actinomycetota</taxon>
        <taxon>Actinomycetes</taxon>
        <taxon>Kitasatosporales</taxon>
        <taxon>Streptomycetaceae</taxon>
        <taxon>Streptomyces</taxon>
    </lineage>
</organism>
<feature type="transmembrane region" description="Helical" evidence="5">
    <location>
        <begin position="48"/>
        <end position="70"/>
    </location>
</feature>
<feature type="transmembrane region" description="Helical" evidence="5">
    <location>
        <begin position="82"/>
        <end position="100"/>
    </location>
</feature>
<dbReference type="Proteomes" id="UP001622690">
    <property type="component" value="Chromosome"/>
</dbReference>
<feature type="transmembrane region" description="Helical" evidence="5">
    <location>
        <begin position="162"/>
        <end position="185"/>
    </location>
</feature>
<gene>
    <name evidence="6" type="ORF">OHU27_20825</name>
</gene>
<evidence type="ECO:0000256" key="2">
    <source>
        <dbReference type="ARBA" id="ARBA00022692"/>
    </source>
</evidence>
<protein>
    <submittedName>
        <fullName evidence="6">Tellurite resistance/C4-dicarboxylate transporter family protein</fullName>
    </submittedName>
</protein>
<feature type="transmembrane region" description="Helical" evidence="5">
    <location>
        <begin position="137"/>
        <end position="156"/>
    </location>
</feature>
<keyword evidence="3 5" id="KW-1133">Transmembrane helix</keyword>
<keyword evidence="2 5" id="KW-0812">Transmembrane</keyword>
<feature type="transmembrane region" description="Helical" evidence="5">
    <location>
        <begin position="300"/>
        <end position="320"/>
    </location>
</feature>
<feature type="transmembrane region" description="Helical" evidence="5">
    <location>
        <begin position="268"/>
        <end position="288"/>
    </location>
</feature>
<keyword evidence="4 5" id="KW-0472">Membrane</keyword>
<dbReference type="Gene3D" id="1.50.10.150">
    <property type="entry name" value="Voltage-dependent anion channel"/>
    <property type="match status" value="1"/>
</dbReference>
<evidence type="ECO:0000256" key="4">
    <source>
        <dbReference type="ARBA" id="ARBA00023136"/>
    </source>
</evidence>
<keyword evidence="7" id="KW-1185">Reference proteome</keyword>
<proteinExistence type="predicted"/>
<name>A0ABZ1IWR5_9ACTN</name>